<dbReference type="InterPro" id="IPR007627">
    <property type="entry name" value="RNA_pol_sigma70_r2"/>
</dbReference>
<protein>
    <submittedName>
        <fullName evidence="7">RNA polymerase sigma-70 factor</fullName>
    </submittedName>
</protein>
<comment type="similarity">
    <text evidence="1">Belongs to the sigma-70 factor family. ECF subfamily.</text>
</comment>
<keyword evidence="8" id="KW-1185">Reference proteome</keyword>
<dbReference type="InterPro" id="IPR014284">
    <property type="entry name" value="RNA_pol_sigma-70_dom"/>
</dbReference>
<dbReference type="PANTHER" id="PTHR43133">
    <property type="entry name" value="RNA POLYMERASE ECF-TYPE SIGMA FACTO"/>
    <property type="match status" value="1"/>
</dbReference>
<dbReference type="InterPro" id="IPR036388">
    <property type="entry name" value="WH-like_DNA-bd_sf"/>
</dbReference>
<evidence type="ECO:0000256" key="3">
    <source>
        <dbReference type="ARBA" id="ARBA00023082"/>
    </source>
</evidence>
<keyword evidence="4" id="KW-0804">Transcription</keyword>
<name>A0A368JRB7_9BACT</name>
<dbReference type="Gene3D" id="1.10.10.10">
    <property type="entry name" value="Winged helix-like DNA-binding domain superfamily/Winged helix DNA-binding domain"/>
    <property type="match status" value="1"/>
</dbReference>
<dbReference type="SUPFAM" id="SSF88659">
    <property type="entry name" value="Sigma3 and sigma4 domains of RNA polymerase sigma factors"/>
    <property type="match status" value="1"/>
</dbReference>
<evidence type="ECO:0000256" key="4">
    <source>
        <dbReference type="ARBA" id="ARBA00023163"/>
    </source>
</evidence>
<feature type="domain" description="RNA polymerase sigma-70 region 2" evidence="5">
    <location>
        <begin position="23"/>
        <end position="87"/>
    </location>
</feature>
<dbReference type="GO" id="GO:0006352">
    <property type="term" value="P:DNA-templated transcription initiation"/>
    <property type="evidence" value="ECO:0007669"/>
    <property type="project" value="InterPro"/>
</dbReference>
<dbReference type="EMBL" id="QOWE01000009">
    <property type="protein sequence ID" value="RCR69143.1"/>
    <property type="molecule type" value="Genomic_DNA"/>
</dbReference>
<organism evidence="7 8">
    <name type="scientific">Larkinella punicea</name>
    <dbReference type="NCBI Taxonomy" id="2315727"/>
    <lineage>
        <taxon>Bacteria</taxon>
        <taxon>Pseudomonadati</taxon>
        <taxon>Bacteroidota</taxon>
        <taxon>Cytophagia</taxon>
        <taxon>Cytophagales</taxon>
        <taxon>Spirosomataceae</taxon>
        <taxon>Larkinella</taxon>
    </lineage>
</organism>
<dbReference type="InterPro" id="IPR013249">
    <property type="entry name" value="RNA_pol_sigma70_r4_t2"/>
</dbReference>
<sequence length="180" mass="21446">MQAEQTLLRQLRNADPTAFRRVYDRYVQRIYYFTVSFLKSPETAQQIVRDVFTTLWERRSTLDEDIPLNGYLFTMTYGLVLSAFRERHSQCQPQEILQRLTTQSGTDTEEQVLYQELELLYQQAVGQLPPRRREIYLLSRHEGYTSQQIADRMNLSTRTIEDHLAQAYDTLGSYFQRHTY</sequence>
<dbReference type="Pfam" id="PF08281">
    <property type="entry name" value="Sigma70_r4_2"/>
    <property type="match status" value="1"/>
</dbReference>
<evidence type="ECO:0000313" key="7">
    <source>
        <dbReference type="EMBL" id="RCR69143.1"/>
    </source>
</evidence>
<evidence type="ECO:0000259" key="6">
    <source>
        <dbReference type="Pfam" id="PF08281"/>
    </source>
</evidence>
<dbReference type="PANTHER" id="PTHR43133:SF46">
    <property type="entry name" value="RNA POLYMERASE SIGMA-70 FACTOR ECF SUBFAMILY"/>
    <property type="match status" value="1"/>
</dbReference>
<dbReference type="RefSeq" id="WP_114406319.1">
    <property type="nucleotide sequence ID" value="NZ_QOWE01000009.1"/>
</dbReference>
<evidence type="ECO:0000256" key="2">
    <source>
        <dbReference type="ARBA" id="ARBA00023015"/>
    </source>
</evidence>
<evidence type="ECO:0000313" key="8">
    <source>
        <dbReference type="Proteomes" id="UP000253383"/>
    </source>
</evidence>
<dbReference type="NCBIfam" id="TIGR02937">
    <property type="entry name" value="sigma70-ECF"/>
    <property type="match status" value="1"/>
</dbReference>
<reference evidence="7 8" key="1">
    <citation type="submission" date="2018-07" db="EMBL/GenBank/DDBJ databases">
        <title>Genome analysis of Larkinella rosea.</title>
        <authorList>
            <person name="Zhou Z."/>
            <person name="Wang G."/>
        </authorList>
    </citation>
    <scope>NUCLEOTIDE SEQUENCE [LARGE SCALE GENOMIC DNA]</scope>
    <source>
        <strain evidence="8">zzj9</strain>
    </source>
</reference>
<dbReference type="SUPFAM" id="SSF88946">
    <property type="entry name" value="Sigma2 domain of RNA polymerase sigma factors"/>
    <property type="match status" value="1"/>
</dbReference>
<evidence type="ECO:0000259" key="5">
    <source>
        <dbReference type="Pfam" id="PF04542"/>
    </source>
</evidence>
<dbReference type="InterPro" id="IPR013325">
    <property type="entry name" value="RNA_pol_sigma_r2"/>
</dbReference>
<dbReference type="InterPro" id="IPR014327">
    <property type="entry name" value="RNA_pol_sigma70_bacteroid"/>
</dbReference>
<proteinExistence type="inferred from homology"/>
<dbReference type="InterPro" id="IPR039425">
    <property type="entry name" value="RNA_pol_sigma-70-like"/>
</dbReference>
<dbReference type="NCBIfam" id="TIGR02985">
    <property type="entry name" value="Sig70_bacteroi1"/>
    <property type="match status" value="1"/>
</dbReference>
<comment type="caution">
    <text evidence="7">The sequence shown here is derived from an EMBL/GenBank/DDBJ whole genome shotgun (WGS) entry which is preliminary data.</text>
</comment>
<dbReference type="Proteomes" id="UP000253383">
    <property type="component" value="Unassembled WGS sequence"/>
</dbReference>
<dbReference type="Pfam" id="PF04542">
    <property type="entry name" value="Sigma70_r2"/>
    <property type="match status" value="1"/>
</dbReference>
<accession>A0A368JRB7</accession>
<dbReference type="AlphaFoldDB" id="A0A368JRB7"/>
<keyword evidence="2" id="KW-0805">Transcription regulation</keyword>
<evidence type="ECO:0000256" key="1">
    <source>
        <dbReference type="ARBA" id="ARBA00010641"/>
    </source>
</evidence>
<dbReference type="Gene3D" id="1.10.1740.10">
    <property type="match status" value="1"/>
</dbReference>
<feature type="domain" description="RNA polymerase sigma factor 70 region 4 type 2" evidence="6">
    <location>
        <begin position="120"/>
        <end position="169"/>
    </location>
</feature>
<gene>
    <name evidence="7" type="ORF">DUE52_12310</name>
</gene>
<dbReference type="InterPro" id="IPR013324">
    <property type="entry name" value="RNA_pol_sigma_r3/r4-like"/>
</dbReference>
<dbReference type="GO" id="GO:0016987">
    <property type="term" value="F:sigma factor activity"/>
    <property type="evidence" value="ECO:0007669"/>
    <property type="project" value="UniProtKB-KW"/>
</dbReference>
<dbReference type="OrthoDB" id="799938at2"/>
<dbReference type="GO" id="GO:0003677">
    <property type="term" value="F:DNA binding"/>
    <property type="evidence" value="ECO:0007669"/>
    <property type="project" value="InterPro"/>
</dbReference>
<keyword evidence="3" id="KW-0731">Sigma factor</keyword>